<proteinExistence type="predicted"/>
<name>A0A151MF50_ALLMI</name>
<organism evidence="1 2">
    <name type="scientific">Alligator mississippiensis</name>
    <name type="common">American alligator</name>
    <dbReference type="NCBI Taxonomy" id="8496"/>
    <lineage>
        <taxon>Eukaryota</taxon>
        <taxon>Metazoa</taxon>
        <taxon>Chordata</taxon>
        <taxon>Craniata</taxon>
        <taxon>Vertebrata</taxon>
        <taxon>Euteleostomi</taxon>
        <taxon>Archelosauria</taxon>
        <taxon>Archosauria</taxon>
        <taxon>Crocodylia</taxon>
        <taxon>Alligatoridae</taxon>
        <taxon>Alligatorinae</taxon>
        <taxon>Alligator</taxon>
    </lineage>
</organism>
<sequence>MSGLSTCTNMKHGKLLAAKTGSENAEEPSPTLEARTAGTYANMCQAWDTKDSLYMSEQLLPVFPKNVLPSRRY</sequence>
<gene>
    <name evidence="1" type="ORF">Y1Q_0005580</name>
</gene>
<evidence type="ECO:0000313" key="1">
    <source>
        <dbReference type="EMBL" id="KYO23131.1"/>
    </source>
</evidence>
<comment type="caution">
    <text evidence="1">The sequence shown here is derived from an EMBL/GenBank/DDBJ whole genome shotgun (WGS) entry which is preliminary data.</text>
</comment>
<keyword evidence="2" id="KW-1185">Reference proteome</keyword>
<reference evidence="1 2" key="1">
    <citation type="journal article" date="2012" name="Genome Biol.">
        <title>Sequencing three crocodilian genomes to illuminate the evolution of archosaurs and amniotes.</title>
        <authorList>
            <person name="St John J.A."/>
            <person name="Braun E.L."/>
            <person name="Isberg S.R."/>
            <person name="Miles L.G."/>
            <person name="Chong A.Y."/>
            <person name="Gongora J."/>
            <person name="Dalzell P."/>
            <person name="Moran C."/>
            <person name="Bed'hom B."/>
            <person name="Abzhanov A."/>
            <person name="Burgess S.C."/>
            <person name="Cooksey A.M."/>
            <person name="Castoe T.A."/>
            <person name="Crawford N.G."/>
            <person name="Densmore L.D."/>
            <person name="Drew J.C."/>
            <person name="Edwards S.V."/>
            <person name="Faircloth B.C."/>
            <person name="Fujita M.K."/>
            <person name="Greenwold M.J."/>
            <person name="Hoffmann F.G."/>
            <person name="Howard J.M."/>
            <person name="Iguchi T."/>
            <person name="Janes D.E."/>
            <person name="Khan S.Y."/>
            <person name="Kohno S."/>
            <person name="de Koning A.J."/>
            <person name="Lance S.L."/>
            <person name="McCarthy F.M."/>
            <person name="McCormack J.E."/>
            <person name="Merchant M.E."/>
            <person name="Peterson D.G."/>
            <person name="Pollock D.D."/>
            <person name="Pourmand N."/>
            <person name="Raney B.J."/>
            <person name="Roessler K.A."/>
            <person name="Sanford J.R."/>
            <person name="Sawyer R.H."/>
            <person name="Schmidt C.J."/>
            <person name="Triplett E.W."/>
            <person name="Tuberville T.D."/>
            <person name="Venegas-Anaya M."/>
            <person name="Howard J.T."/>
            <person name="Jarvis E.D."/>
            <person name="Guillette L.J.Jr."/>
            <person name="Glenn T.C."/>
            <person name="Green R.E."/>
            <person name="Ray D.A."/>
        </authorList>
    </citation>
    <scope>NUCLEOTIDE SEQUENCE [LARGE SCALE GENOMIC DNA]</scope>
    <source>
        <strain evidence="1">KSC_2009_1</strain>
    </source>
</reference>
<evidence type="ECO:0000313" key="2">
    <source>
        <dbReference type="Proteomes" id="UP000050525"/>
    </source>
</evidence>
<protein>
    <submittedName>
        <fullName evidence="1">Uncharacterized protein</fullName>
    </submittedName>
</protein>
<accession>A0A151MF50</accession>
<dbReference type="AlphaFoldDB" id="A0A151MF50"/>
<dbReference type="Proteomes" id="UP000050525">
    <property type="component" value="Unassembled WGS sequence"/>
</dbReference>
<dbReference type="EMBL" id="AKHW03006215">
    <property type="protein sequence ID" value="KYO23131.1"/>
    <property type="molecule type" value="Genomic_DNA"/>
</dbReference>